<feature type="compositionally biased region" description="Polar residues" evidence="1">
    <location>
        <begin position="137"/>
        <end position="148"/>
    </location>
</feature>
<comment type="caution">
    <text evidence="2">The sequence shown here is derived from an EMBL/GenBank/DDBJ whole genome shotgun (WGS) entry which is preliminary data.</text>
</comment>
<feature type="region of interest" description="Disordered" evidence="1">
    <location>
        <begin position="122"/>
        <end position="148"/>
    </location>
</feature>
<reference evidence="2" key="1">
    <citation type="journal article" date="2021" name="Proc. Natl. Acad. Sci. U.S.A.">
        <title>Three genomes in the algal genus Volvox reveal the fate of a haploid sex-determining region after a transition to homothallism.</title>
        <authorList>
            <person name="Yamamoto K."/>
            <person name="Hamaji T."/>
            <person name="Kawai-Toyooka H."/>
            <person name="Matsuzaki R."/>
            <person name="Takahashi F."/>
            <person name="Nishimura Y."/>
            <person name="Kawachi M."/>
            <person name="Noguchi H."/>
            <person name="Minakuchi Y."/>
            <person name="Umen J.G."/>
            <person name="Toyoda A."/>
            <person name="Nozaki H."/>
        </authorList>
    </citation>
    <scope>NUCLEOTIDE SEQUENCE</scope>
    <source>
        <strain evidence="2">NIES-3780</strain>
    </source>
</reference>
<gene>
    <name evidence="2" type="ORF">Vafri_16263</name>
</gene>
<dbReference type="Proteomes" id="UP000747399">
    <property type="component" value="Unassembled WGS sequence"/>
</dbReference>
<protein>
    <submittedName>
        <fullName evidence="2">Uncharacterized protein</fullName>
    </submittedName>
</protein>
<proteinExistence type="predicted"/>
<keyword evidence="3" id="KW-1185">Reference proteome</keyword>
<organism evidence="2 3">
    <name type="scientific">Volvox africanus</name>
    <dbReference type="NCBI Taxonomy" id="51714"/>
    <lineage>
        <taxon>Eukaryota</taxon>
        <taxon>Viridiplantae</taxon>
        <taxon>Chlorophyta</taxon>
        <taxon>core chlorophytes</taxon>
        <taxon>Chlorophyceae</taxon>
        <taxon>CS clade</taxon>
        <taxon>Chlamydomonadales</taxon>
        <taxon>Volvocaceae</taxon>
        <taxon>Volvox</taxon>
    </lineage>
</organism>
<accession>A0A8J4F682</accession>
<dbReference type="AlphaFoldDB" id="A0A8J4F682"/>
<evidence type="ECO:0000313" key="3">
    <source>
        <dbReference type="Proteomes" id="UP000747399"/>
    </source>
</evidence>
<evidence type="ECO:0000313" key="2">
    <source>
        <dbReference type="EMBL" id="GIL61854.1"/>
    </source>
</evidence>
<dbReference type="EMBL" id="BNCO01000048">
    <property type="protein sequence ID" value="GIL61854.1"/>
    <property type="molecule type" value="Genomic_DNA"/>
</dbReference>
<sequence>QQPFLSDFNLHCKPSSPQTSDINDPSRLRNEMRVPLPVPPPVLLLDLRAYVGAANLGQLTLSLANKVGSQQPQPMTRDDMYRTTLMTFAATHAVHMYCLYSHRHSGTAVLCPSIVHQSAHSNIAPRSPLPAGRDRGTTTQLPATSPPQVRTVCSKHSSDCRTPVLYRTSAASWCSFTHCGHYESAVIS</sequence>
<name>A0A8J4F682_9CHLO</name>
<feature type="non-terminal residue" evidence="2">
    <location>
        <position position="1"/>
    </location>
</feature>
<evidence type="ECO:0000256" key="1">
    <source>
        <dbReference type="SAM" id="MobiDB-lite"/>
    </source>
</evidence>